<accession>A0ABW4RM04</accession>
<reference evidence="2" key="1">
    <citation type="journal article" date="2019" name="Int. J. Syst. Evol. Microbiol.">
        <title>The Global Catalogue of Microorganisms (GCM) 10K type strain sequencing project: providing services to taxonomists for standard genome sequencing and annotation.</title>
        <authorList>
            <consortium name="The Broad Institute Genomics Platform"/>
            <consortium name="The Broad Institute Genome Sequencing Center for Infectious Disease"/>
            <person name="Wu L."/>
            <person name="Ma J."/>
        </authorList>
    </citation>
    <scope>NUCLEOTIDE SEQUENCE [LARGE SCALE GENOMIC DNA]</scope>
    <source>
        <strain evidence="2">CCUG 54950</strain>
    </source>
</reference>
<organism evidence="1 2">
    <name type="scientific">Paenibacillus wenxiniae</name>
    <dbReference type="NCBI Taxonomy" id="1636843"/>
    <lineage>
        <taxon>Bacteria</taxon>
        <taxon>Bacillati</taxon>
        <taxon>Bacillota</taxon>
        <taxon>Bacilli</taxon>
        <taxon>Bacillales</taxon>
        <taxon>Paenibacillaceae</taxon>
        <taxon>Paenibacillus</taxon>
    </lineage>
</organism>
<dbReference type="EMBL" id="JBHUEH010000023">
    <property type="protein sequence ID" value="MFD1887336.1"/>
    <property type="molecule type" value="Genomic_DNA"/>
</dbReference>
<evidence type="ECO:0000313" key="2">
    <source>
        <dbReference type="Proteomes" id="UP001597233"/>
    </source>
</evidence>
<proteinExistence type="predicted"/>
<dbReference type="RefSeq" id="WP_347325172.1">
    <property type="nucleotide sequence ID" value="NZ_JBCGUH010000005.1"/>
</dbReference>
<keyword evidence="2" id="KW-1185">Reference proteome</keyword>
<dbReference type="Proteomes" id="UP001597233">
    <property type="component" value="Unassembled WGS sequence"/>
</dbReference>
<protein>
    <recommendedName>
        <fullName evidence="3">DNA-binding protein</fullName>
    </recommendedName>
</protein>
<evidence type="ECO:0008006" key="3">
    <source>
        <dbReference type="Google" id="ProtNLM"/>
    </source>
</evidence>
<sequence>MNHTHSVRDELNTEIARQGYTLSSFSKASGINRGVLSLTLNDQATKSFSMNQLNQMTEALQFPAGWLYERYAQEMLVDIENVSWRRIKDLLTHCLTLEKMELIEMVLDALQDKASYTNYIFSLAEELTEQNVNADLCIFYQYVLDHEVNLQNERFTISQYRLFRANLGLDLQKSFKSTIQFTPYRHALPIHLKLDALAQLINVSFAVKDWDALKQYGEELVTSTILVYNTIIERQHPYIKKSERSLLVYYGKGYIAQAVSLEYKGHYEESKELTTQYEDLSWFKFLDDTDKAQVEKFLIIAKCNRYNLELLQGNASVLKPYIDYLEFFPEEQPASIEIIIKSSNMHKWDIDGILEKYHDIIYPTDALHYLQTTTTYSIISEINRYTNIYYDLALYYFERKDRTDQLEHVLTKLKSHIEQYNRINAFDSSELFEKLCKFYF</sequence>
<evidence type="ECO:0000313" key="1">
    <source>
        <dbReference type="EMBL" id="MFD1887336.1"/>
    </source>
</evidence>
<name>A0ABW4RM04_9BACL</name>
<comment type="caution">
    <text evidence="1">The sequence shown here is derived from an EMBL/GenBank/DDBJ whole genome shotgun (WGS) entry which is preliminary data.</text>
</comment>
<gene>
    <name evidence="1" type="ORF">ACFSC9_17715</name>
</gene>